<sequence>MQTFSFSSESIHTAQIVQLLRPPPRLISKPGRHTPKPQLTTCILFSAVSLKSKHDGTATLTTLYLTNLLPKTHVEERCWTETLTVTISSQLRIQSILSPENPDADDPVNTPENVQSSKRAYEDAFNTTADRARDPTSQSRGPQPASSPPHPVARSPQISVASQHSPDSQSKPRKPLVSSACRVSVDDGRKSVSETGIMDGQNPRTKMRQPMRSSIACMRCRKSKIKCDNDGGSNACDGCIKSGHECRYSEPSANSVKRSEPPTVKQERDTSGTGSSWNQPGHDRKRFKRVDEMVKLENERAPRYAEDALSSSFLTEDLWDSLFSIYKLHFATELPFLHIPTLREKINEKGRAHKSDDRSTSINLVLLGVLTLTARFHQDLVRYIGNQVNPGTGSARSRPVHTKFEPTQASEYYAEVLTKALGPLRTCFTELCMERVQAFLMLGLYEWTKASPETGGAGAWMFVGNAIRMAQALGLGVGDKPDPSINARRAASVGTPVPRQTSLSADIVIEKEIRRRTMFSCLILDRMTSCGKDRVPMIQSGDLQIQLPCSEDAFDLSKDVFTGFLDETSAPHLERLIRDDSVLGRFIKLVDLWGDISKFSFSGGRLNEIHPPWDERTTFYKLSLKLAQFFDELPPTFCLSKQNYYRHDNHQASSVFVSLHMLGSVCRIMLHREYIPYIPIRCDKPCGPLDAPRFPAEEYDIPEGFWDTSADQVFIGARDIVDLIRMCQKREKDNLPQSSLAVFSVWSAAFVGIYAYHFPHLDVPRRMLEKFDDNEAGDVTDSGPTAVALQTLRKLSQYNKIAATYMKHFHRCNQFYQGAKRDFEKATTEQVQEDGKPRLLSIRHGGQGGGLEEWKRDRVDITNYGTILPTVSVDADFKNETGEYQPGAYPPRSVDRGSETEPEYNMSIDSGSPSRASAPSFKAINSKPVVPPMDQDKVQSMARQALHQTSYGDEAESSTTNMSATRFQPHFQDNFNVDGIPDQTLAFQYTQYQEFEGARFAEDVSTLGSNLNIGGEFFPHWFIGSTDHYMHTVDPVQAAPFVFHSPVETARKETRRDDLREARPPASDQGWMAKGDIMPHPNCACALQDEQQWGVGKHLATLANNSTKTLEFNTMIQWQNTGRYYGFMFELDLNAASAK</sequence>
<name>A0AAD5WQF5_9PEZI</name>
<dbReference type="GO" id="GO:0005634">
    <property type="term" value="C:nucleus"/>
    <property type="evidence" value="ECO:0007669"/>
    <property type="project" value="UniProtKB-SubCell"/>
</dbReference>
<dbReference type="InterPro" id="IPR007219">
    <property type="entry name" value="XnlR_reg_dom"/>
</dbReference>
<comment type="caution">
    <text evidence="8">The sequence shown here is derived from an EMBL/GenBank/DDBJ whole genome shotgun (WGS) entry which is preliminary data.</text>
</comment>
<dbReference type="EMBL" id="JAKWBI020000318">
    <property type="protein sequence ID" value="KAJ2896681.1"/>
    <property type="molecule type" value="Genomic_DNA"/>
</dbReference>
<evidence type="ECO:0000256" key="2">
    <source>
        <dbReference type="ARBA" id="ARBA00022723"/>
    </source>
</evidence>
<dbReference type="GO" id="GO:0000981">
    <property type="term" value="F:DNA-binding transcription factor activity, RNA polymerase II-specific"/>
    <property type="evidence" value="ECO:0007669"/>
    <property type="project" value="InterPro"/>
</dbReference>
<dbReference type="SMART" id="SM00906">
    <property type="entry name" value="Fungal_trans"/>
    <property type="match status" value="1"/>
</dbReference>
<feature type="compositionally biased region" description="Polar residues" evidence="6">
    <location>
        <begin position="907"/>
        <end position="917"/>
    </location>
</feature>
<evidence type="ECO:0000256" key="4">
    <source>
        <dbReference type="ARBA" id="ARBA00023163"/>
    </source>
</evidence>
<feature type="region of interest" description="Disordered" evidence="6">
    <location>
        <begin position="98"/>
        <end position="210"/>
    </location>
</feature>
<keyword evidence="2" id="KW-0479">Metal-binding</keyword>
<feature type="compositionally biased region" description="Basic and acidic residues" evidence="6">
    <location>
        <begin position="257"/>
        <end position="270"/>
    </location>
</feature>
<keyword evidence="9" id="KW-1185">Reference proteome</keyword>
<evidence type="ECO:0000256" key="6">
    <source>
        <dbReference type="SAM" id="MobiDB-lite"/>
    </source>
</evidence>
<reference evidence="8" key="1">
    <citation type="submission" date="2022-07" db="EMBL/GenBank/DDBJ databases">
        <title>Draft genome sequence of Zalerion maritima ATCC 34329, a (micro)plastics degrading marine fungus.</title>
        <authorList>
            <person name="Paco A."/>
            <person name="Goncalves M.F.M."/>
            <person name="Rocha-Santos T.A.P."/>
            <person name="Alves A."/>
        </authorList>
    </citation>
    <scope>NUCLEOTIDE SEQUENCE</scope>
    <source>
        <strain evidence="8">ATCC 34329</strain>
    </source>
</reference>
<keyword evidence="4" id="KW-0804">Transcription</keyword>
<keyword evidence="3" id="KW-0805">Transcription regulation</keyword>
<keyword evidence="5" id="KW-0539">Nucleus</keyword>
<dbReference type="Gene3D" id="4.10.240.10">
    <property type="entry name" value="Zn(2)-C6 fungal-type DNA-binding domain"/>
    <property type="match status" value="1"/>
</dbReference>
<dbReference type="GO" id="GO:0003677">
    <property type="term" value="F:DNA binding"/>
    <property type="evidence" value="ECO:0007669"/>
    <property type="project" value="InterPro"/>
</dbReference>
<dbReference type="PROSITE" id="PS00463">
    <property type="entry name" value="ZN2_CY6_FUNGAL_1"/>
    <property type="match status" value="1"/>
</dbReference>
<dbReference type="AlphaFoldDB" id="A0AAD5WQF5"/>
<dbReference type="Pfam" id="PF04082">
    <property type="entry name" value="Fungal_trans"/>
    <property type="match status" value="1"/>
</dbReference>
<feature type="region of interest" description="Disordered" evidence="6">
    <location>
        <begin position="1050"/>
        <end position="1072"/>
    </location>
</feature>
<dbReference type="InterPro" id="IPR036864">
    <property type="entry name" value="Zn2-C6_fun-type_DNA-bd_sf"/>
</dbReference>
<feature type="compositionally biased region" description="Polar residues" evidence="6">
    <location>
        <begin position="156"/>
        <end position="169"/>
    </location>
</feature>
<dbReference type="PANTHER" id="PTHR47338:SF5">
    <property type="entry name" value="ZN(II)2CYS6 TRANSCRIPTION FACTOR (EUROFUNG)"/>
    <property type="match status" value="1"/>
</dbReference>
<dbReference type="GO" id="GO:0006351">
    <property type="term" value="P:DNA-templated transcription"/>
    <property type="evidence" value="ECO:0007669"/>
    <property type="project" value="InterPro"/>
</dbReference>
<dbReference type="SUPFAM" id="SSF57701">
    <property type="entry name" value="Zn2/Cys6 DNA-binding domain"/>
    <property type="match status" value="1"/>
</dbReference>
<accession>A0AAD5WQF5</accession>
<evidence type="ECO:0000256" key="5">
    <source>
        <dbReference type="ARBA" id="ARBA00023242"/>
    </source>
</evidence>
<dbReference type="SMART" id="SM00066">
    <property type="entry name" value="GAL4"/>
    <property type="match status" value="1"/>
</dbReference>
<gene>
    <name evidence="8" type="ORF">MKZ38_005305</name>
</gene>
<dbReference type="GO" id="GO:0008270">
    <property type="term" value="F:zinc ion binding"/>
    <property type="evidence" value="ECO:0007669"/>
    <property type="project" value="InterPro"/>
</dbReference>
<proteinExistence type="predicted"/>
<dbReference type="InterPro" id="IPR001138">
    <property type="entry name" value="Zn2Cys6_DnaBD"/>
</dbReference>
<feature type="region of interest" description="Disordered" evidence="6">
    <location>
        <begin position="247"/>
        <end position="284"/>
    </location>
</feature>
<dbReference type="CDD" id="cd12148">
    <property type="entry name" value="fungal_TF_MHR"/>
    <property type="match status" value="1"/>
</dbReference>
<dbReference type="PROSITE" id="PS50048">
    <property type="entry name" value="ZN2_CY6_FUNGAL_2"/>
    <property type="match status" value="1"/>
</dbReference>
<dbReference type="CDD" id="cd00067">
    <property type="entry name" value="GAL4"/>
    <property type="match status" value="1"/>
</dbReference>
<organism evidence="8 9">
    <name type="scientific">Zalerion maritima</name>
    <dbReference type="NCBI Taxonomy" id="339359"/>
    <lineage>
        <taxon>Eukaryota</taxon>
        <taxon>Fungi</taxon>
        <taxon>Dikarya</taxon>
        <taxon>Ascomycota</taxon>
        <taxon>Pezizomycotina</taxon>
        <taxon>Sordariomycetes</taxon>
        <taxon>Lulworthiomycetidae</taxon>
        <taxon>Lulworthiales</taxon>
        <taxon>Lulworthiaceae</taxon>
        <taxon>Zalerion</taxon>
    </lineage>
</organism>
<comment type="subcellular location">
    <subcellularLocation>
        <location evidence="1">Nucleus</location>
    </subcellularLocation>
</comment>
<evidence type="ECO:0000313" key="8">
    <source>
        <dbReference type="EMBL" id="KAJ2896681.1"/>
    </source>
</evidence>
<protein>
    <recommendedName>
        <fullName evidence="7">Zn(2)-C6 fungal-type domain-containing protein</fullName>
    </recommendedName>
</protein>
<dbReference type="InterPro" id="IPR050815">
    <property type="entry name" value="TF_fung"/>
</dbReference>
<evidence type="ECO:0000259" key="7">
    <source>
        <dbReference type="PROSITE" id="PS50048"/>
    </source>
</evidence>
<dbReference type="Proteomes" id="UP001201980">
    <property type="component" value="Unassembled WGS sequence"/>
</dbReference>
<evidence type="ECO:0000313" key="9">
    <source>
        <dbReference type="Proteomes" id="UP001201980"/>
    </source>
</evidence>
<feature type="region of interest" description="Disordered" evidence="6">
    <location>
        <begin position="881"/>
        <end position="929"/>
    </location>
</feature>
<dbReference type="Pfam" id="PF00172">
    <property type="entry name" value="Zn_clus"/>
    <property type="match status" value="1"/>
</dbReference>
<feature type="domain" description="Zn(2)-C6 fungal-type" evidence="7">
    <location>
        <begin position="216"/>
        <end position="248"/>
    </location>
</feature>
<evidence type="ECO:0000256" key="1">
    <source>
        <dbReference type="ARBA" id="ARBA00004123"/>
    </source>
</evidence>
<feature type="compositionally biased region" description="Polar residues" evidence="6">
    <location>
        <begin position="125"/>
        <end position="141"/>
    </location>
</feature>
<dbReference type="PANTHER" id="PTHR47338">
    <property type="entry name" value="ZN(II)2CYS6 TRANSCRIPTION FACTOR (EUROFUNG)-RELATED"/>
    <property type="match status" value="1"/>
</dbReference>
<feature type="compositionally biased region" description="Basic and acidic residues" evidence="6">
    <location>
        <begin position="1050"/>
        <end position="1063"/>
    </location>
</feature>
<evidence type="ECO:0000256" key="3">
    <source>
        <dbReference type="ARBA" id="ARBA00023015"/>
    </source>
</evidence>